<dbReference type="InterPro" id="IPR036259">
    <property type="entry name" value="MFS_trans_sf"/>
</dbReference>
<evidence type="ECO:0000256" key="2">
    <source>
        <dbReference type="ARBA" id="ARBA00022475"/>
    </source>
</evidence>
<proteinExistence type="predicted"/>
<feature type="transmembrane region" description="Helical" evidence="6">
    <location>
        <begin position="76"/>
        <end position="98"/>
    </location>
</feature>
<feature type="transmembrane region" description="Helical" evidence="6">
    <location>
        <begin position="284"/>
        <end position="304"/>
    </location>
</feature>
<dbReference type="Proteomes" id="UP001056500">
    <property type="component" value="Chromosome"/>
</dbReference>
<dbReference type="SUPFAM" id="SSF103473">
    <property type="entry name" value="MFS general substrate transporter"/>
    <property type="match status" value="1"/>
</dbReference>
<dbReference type="InterPro" id="IPR011701">
    <property type="entry name" value="MFS"/>
</dbReference>
<keyword evidence="5 6" id="KW-0472">Membrane</keyword>
<feature type="transmembrane region" description="Helical" evidence="6">
    <location>
        <begin position="168"/>
        <end position="188"/>
    </location>
</feature>
<feature type="transmembrane region" description="Helical" evidence="6">
    <location>
        <begin position="104"/>
        <end position="127"/>
    </location>
</feature>
<keyword evidence="4 6" id="KW-1133">Transmembrane helix</keyword>
<dbReference type="Gene3D" id="1.20.1250.20">
    <property type="entry name" value="MFS general substrate transporter like domains"/>
    <property type="match status" value="1"/>
</dbReference>
<feature type="transmembrane region" description="Helical" evidence="6">
    <location>
        <begin position="20"/>
        <end position="38"/>
    </location>
</feature>
<sequence length="426" mass="46670">MNVSLLRNRNFVLFVTRESISLSGTLFLNVSLALYTLAATGSAASFASVLALGIIPQLVLGPFAGTLVDRADKRRLLMWLDSGRGLLLLLFFLVSSFMPVRLEMIYVIVLLFAAGDIFVAPASLTLLQRIVRKQDLTHANALDTTVVETVRVLAPFAGTVVYSWAGLHAVFLVGGILCCLCGAAAALIRVEAQRTAGVSSTILQDMRSSLQPFTRDARIRSLVINGMLTHLFLFPFILVGFPYMIKQLFLGSDTDFGLVESMMTAGSLCSLAAVMFLQKRYSLSANIGIGILGMLLFVCPLLFLQNEALASLLGQSPWLVVAFFGGIGFLLFFSFGTYGVFFRTFYQQTVDSSMLGRFVSVMAMLFSISRFFGFALYGRLFDSDDLLVPVVILGIGMVLKLLVHLPFLRAEKRLAAEQHQLEKADL</sequence>
<dbReference type="RefSeq" id="WP_251871588.1">
    <property type="nucleotide sequence ID" value="NZ_CP098755.1"/>
</dbReference>
<evidence type="ECO:0000256" key="4">
    <source>
        <dbReference type="ARBA" id="ARBA00022989"/>
    </source>
</evidence>
<evidence type="ECO:0000313" key="7">
    <source>
        <dbReference type="EMBL" id="USG64476.1"/>
    </source>
</evidence>
<feature type="transmembrane region" description="Helical" evidence="6">
    <location>
        <begin position="386"/>
        <end position="403"/>
    </location>
</feature>
<organism evidence="7 8">
    <name type="scientific">Brevibacillus ruminantium</name>
    <dbReference type="NCBI Taxonomy" id="2950604"/>
    <lineage>
        <taxon>Bacteria</taxon>
        <taxon>Bacillati</taxon>
        <taxon>Bacillota</taxon>
        <taxon>Bacilli</taxon>
        <taxon>Bacillales</taxon>
        <taxon>Paenibacillaceae</taxon>
        <taxon>Brevibacillus</taxon>
    </lineage>
</organism>
<name>A0ABY4WBC1_9BACL</name>
<evidence type="ECO:0000313" key="8">
    <source>
        <dbReference type="Proteomes" id="UP001056500"/>
    </source>
</evidence>
<dbReference type="CDD" id="cd06173">
    <property type="entry name" value="MFS_MefA_like"/>
    <property type="match status" value="1"/>
</dbReference>
<reference evidence="7" key="1">
    <citation type="submission" date="2022-06" db="EMBL/GenBank/DDBJ databases">
        <title>Genome sequencing of Brevibacillus sp. BB3-R1.</title>
        <authorList>
            <person name="Heo J."/>
            <person name="Lee D."/>
            <person name="Won M."/>
            <person name="Han B.-H."/>
            <person name="Hong S.-B."/>
            <person name="Kwon S.-W."/>
        </authorList>
    </citation>
    <scope>NUCLEOTIDE SEQUENCE</scope>
    <source>
        <strain evidence="7">BB3-R1</strain>
    </source>
</reference>
<gene>
    <name evidence="7" type="ORF">NDK47_20340</name>
</gene>
<evidence type="ECO:0000256" key="6">
    <source>
        <dbReference type="SAM" id="Phobius"/>
    </source>
</evidence>
<feature type="transmembrane region" description="Helical" evidence="6">
    <location>
        <begin position="354"/>
        <end position="380"/>
    </location>
</feature>
<feature type="transmembrane region" description="Helical" evidence="6">
    <location>
        <begin position="316"/>
        <end position="342"/>
    </location>
</feature>
<keyword evidence="3 6" id="KW-0812">Transmembrane</keyword>
<comment type="subcellular location">
    <subcellularLocation>
        <location evidence="1">Cell membrane</location>
        <topology evidence="1">Multi-pass membrane protein</topology>
    </subcellularLocation>
</comment>
<feature type="transmembrane region" description="Helical" evidence="6">
    <location>
        <begin position="257"/>
        <end position="277"/>
    </location>
</feature>
<evidence type="ECO:0000256" key="1">
    <source>
        <dbReference type="ARBA" id="ARBA00004651"/>
    </source>
</evidence>
<keyword evidence="2" id="KW-1003">Cell membrane</keyword>
<feature type="transmembrane region" description="Helical" evidence="6">
    <location>
        <begin position="44"/>
        <end position="64"/>
    </location>
</feature>
<dbReference type="PANTHER" id="PTHR23513">
    <property type="entry name" value="INTEGRAL MEMBRANE EFFLUX PROTEIN-RELATED"/>
    <property type="match status" value="1"/>
</dbReference>
<keyword evidence="8" id="KW-1185">Reference proteome</keyword>
<feature type="transmembrane region" description="Helical" evidence="6">
    <location>
        <begin position="222"/>
        <end position="245"/>
    </location>
</feature>
<evidence type="ECO:0000256" key="5">
    <source>
        <dbReference type="ARBA" id="ARBA00023136"/>
    </source>
</evidence>
<protein>
    <submittedName>
        <fullName evidence="7">MFS transporter</fullName>
    </submittedName>
</protein>
<dbReference type="PANTHER" id="PTHR23513:SF6">
    <property type="entry name" value="MAJOR FACILITATOR SUPERFAMILY ASSOCIATED DOMAIN-CONTAINING PROTEIN"/>
    <property type="match status" value="1"/>
</dbReference>
<evidence type="ECO:0000256" key="3">
    <source>
        <dbReference type="ARBA" id="ARBA00022692"/>
    </source>
</evidence>
<accession>A0ABY4WBC1</accession>
<dbReference type="Pfam" id="PF07690">
    <property type="entry name" value="MFS_1"/>
    <property type="match status" value="1"/>
</dbReference>
<dbReference type="EMBL" id="CP098755">
    <property type="protein sequence ID" value="USG64476.1"/>
    <property type="molecule type" value="Genomic_DNA"/>
</dbReference>